<evidence type="ECO:0000256" key="2">
    <source>
        <dbReference type="ARBA" id="ARBA00023136"/>
    </source>
</evidence>
<dbReference type="InterPro" id="IPR050330">
    <property type="entry name" value="Bact_OuterMem_StrucFunc"/>
</dbReference>
<protein>
    <submittedName>
        <fullName evidence="8">OmpA family protein</fullName>
    </submittedName>
</protein>
<dbReference type="PANTHER" id="PTHR30329:SF21">
    <property type="entry name" value="LIPOPROTEIN YIAD-RELATED"/>
    <property type="match status" value="1"/>
</dbReference>
<dbReference type="SUPFAM" id="SSF103088">
    <property type="entry name" value="OmpA-like"/>
    <property type="match status" value="1"/>
</dbReference>
<evidence type="ECO:0000259" key="7">
    <source>
        <dbReference type="PROSITE" id="PS51123"/>
    </source>
</evidence>
<gene>
    <name evidence="8" type="ORF">H7849_15110</name>
</gene>
<accession>A0A7G8BR38</accession>
<sequence>MAGVVLLSFLSLTSGTVAAQSTKVQGLIKSRSGPDIILNTSQDPNMVVMLTDSTDVGQVEGLLKARSKQMSMAALIPGLAVSVEGDFNNQNVLVATKVRFKGNDLKQAKAIQAGMHDTNLQVQQNQDELAKQNAELKAQNEALEKHQEAIAANQAKIAANKAAVDAAIARFGQLDDYYIMDEVTVLFGNGKTKVDPKYASQLTALAQNASKVEGYMIEVKGYASAVGSPEVNQKLSQERAQNVSNILLQQGKVPLTRMLAPGAMGESDQVTTDKTVEGQAQNRRVVVRVLQNKAIAGVQTQAATNGPPQQ</sequence>
<dbReference type="InterPro" id="IPR006665">
    <property type="entry name" value="OmpA-like"/>
</dbReference>
<dbReference type="PANTHER" id="PTHR30329">
    <property type="entry name" value="STATOR ELEMENT OF FLAGELLAR MOTOR COMPLEX"/>
    <property type="match status" value="1"/>
</dbReference>
<keyword evidence="5" id="KW-0175">Coiled coil</keyword>
<dbReference type="KEGG" id="adin:H7849_15110"/>
<dbReference type="Gene3D" id="3.30.1330.60">
    <property type="entry name" value="OmpA-like domain"/>
    <property type="match status" value="1"/>
</dbReference>
<keyword evidence="6" id="KW-0732">Signal</keyword>
<proteinExistence type="predicted"/>
<evidence type="ECO:0000256" key="6">
    <source>
        <dbReference type="SAM" id="SignalP"/>
    </source>
</evidence>
<feature type="signal peptide" evidence="6">
    <location>
        <begin position="1"/>
        <end position="19"/>
    </location>
</feature>
<evidence type="ECO:0000256" key="5">
    <source>
        <dbReference type="SAM" id="Coils"/>
    </source>
</evidence>
<dbReference type="Pfam" id="PF00691">
    <property type="entry name" value="OmpA"/>
    <property type="match status" value="1"/>
</dbReference>
<dbReference type="GO" id="GO:0009279">
    <property type="term" value="C:cell outer membrane"/>
    <property type="evidence" value="ECO:0007669"/>
    <property type="project" value="UniProtKB-SubCell"/>
</dbReference>
<name>A0A7G8BR38_9BACT</name>
<dbReference type="EMBL" id="CP060394">
    <property type="protein sequence ID" value="QNI35008.1"/>
    <property type="molecule type" value="Genomic_DNA"/>
</dbReference>
<keyword evidence="9" id="KW-1185">Reference proteome</keyword>
<dbReference type="AlphaFoldDB" id="A0A7G8BR38"/>
<dbReference type="PROSITE" id="PS51123">
    <property type="entry name" value="OMPA_2"/>
    <property type="match status" value="1"/>
</dbReference>
<keyword evidence="2 4" id="KW-0472">Membrane</keyword>
<dbReference type="InterPro" id="IPR006664">
    <property type="entry name" value="OMP_bac"/>
</dbReference>
<evidence type="ECO:0000313" key="8">
    <source>
        <dbReference type="EMBL" id="QNI35008.1"/>
    </source>
</evidence>
<dbReference type="Proteomes" id="UP000515312">
    <property type="component" value="Chromosome"/>
</dbReference>
<comment type="subcellular location">
    <subcellularLocation>
        <location evidence="1">Cell outer membrane</location>
    </subcellularLocation>
</comment>
<keyword evidence="3" id="KW-0998">Cell outer membrane</keyword>
<feature type="domain" description="OmpA-like" evidence="7">
    <location>
        <begin position="174"/>
        <end position="293"/>
    </location>
</feature>
<dbReference type="CDD" id="cd07185">
    <property type="entry name" value="OmpA_C-like"/>
    <property type="match status" value="1"/>
</dbReference>
<evidence type="ECO:0000256" key="4">
    <source>
        <dbReference type="PROSITE-ProRule" id="PRU00473"/>
    </source>
</evidence>
<dbReference type="InterPro" id="IPR036737">
    <property type="entry name" value="OmpA-like_sf"/>
</dbReference>
<evidence type="ECO:0000256" key="1">
    <source>
        <dbReference type="ARBA" id="ARBA00004442"/>
    </source>
</evidence>
<dbReference type="PRINTS" id="PR01021">
    <property type="entry name" value="OMPADOMAIN"/>
</dbReference>
<evidence type="ECO:0000313" key="9">
    <source>
        <dbReference type="Proteomes" id="UP000515312"/>
    </source>
</evidence>
<reference evidence="8 9" key="1">
    <citation type="submission" date="2020-08" db="EMBL/GenBank/DDBJ databases">
        <title>Edaphobacter telluris sp. nov. and Acidobacterium dinghuensis sp. nov., two acidobacteria isolated from forest soil.</title>
        <authorList>
            <person name="Fu J."/>
            <person name="Qiu L."/>
        </authorList>
    </citation>
    <scope>NUCLEOTIDE SEQUENCE [LARGE SCALE GENOMIC DNA]</scope>
    <source>
        <strain evidence="8">4Y35</strain>
    </source>
</reference>
<evidence type="ECO:0000256" key="3">
    <source>
        <dbReference type="ARBA" id="ARBA00023237"/>
    </source>
</evidence>
<feature type="chain" id="PRO_5028907576" evidence="6">
    <location>
        <begin position="20"/>
        <end position="310"/>
    </location>
</feature>
<feature type="coiled-coil region" evidence="5">
    <location>
        <begin position="115"/>
        <end position="156"/>
    </location>
</feature>
<organism evidence="8 9">
    <name type="scientific">Alloacidobacterium dinghuense</name>
    <dbReference type="NCBI Taxonomy" id="2763107"/>
    <lineage>
        <taxon>Bacteria</taxon>
        <taxon>Pseudomonadati</taxon>
        <taxon>Acidobacteriota</taxon>
        <taxon>Terriglobia</taxon>
        <taxon>Terriglobales</taxon>
        <taxon>Acidobacteriaceae</taxon>
        <taxon>Alloacidobacterium</taxon>
    </lineage>
</organism>